<reference evidence="1 2" key="1">
    <citation type="submission" date="2019-03" db="EMBL/GenBank/DDBJ databases">
        <title>Single cell metagenomics reveals metabolic interactions within the superorganism composed of flagellate Streblomastix strix and complex community of Bacteroidetes bacteria on its surface.</title>
        <authorList>
            <person name="Treitli S.C."/>
            <person name="Kolisko M."/>
            <person name="Husnik F."/>
            <person name="Keeling P."/>
            <person name="Hampl V."/>
        </authorList>
    </citation>
    <scope>NUCLEOTIDE SEQUENCE [LARGE SCALE GENOMIC DNA]</scope>
    <source>
        <strain evidence="1">ST1C</strain>
    </source>
</reference>
<dbReference type="Proteomes" id="UP000324800">
    <property type="component" value="Unassembled WGS sequence"/>
</dbReference>
<dbReference type="AlphaFoldDB" id="A0A5J4TM52"/>
<sequence>MHTAFAINSIANKLIIIANKLIIIANKLIIIANKLIITANKLIITANYQRCQKQSHHKPTNTASNKAQQFSLRDHQIWKTCSLAAGRDGSPTIWANEEVLLFILVQVPVLRAPGQDAAQEIQQRGAFLCKQRSCQQQQQQQQQSVCLVVKFGGVKLVQYLEVLY</sequence>
<name>A0A5J4TM52_9EUKA</name>
<evidence type="ECO:0000313" key="1">
    <source>
        <dbReference type="EMBL" id="KAA6358890.1"/>
    </source>
</evidence>
<dbReference type="EMBL" id="SNRW01029213">
    <property type="protein sequence ID" value="KAA6358890.1"/>
    <property type="molecule type" value="Genomic_DNA"/>
</dbReference>
<comment type="caution">
    <text evidence="1">The sequence shown here is derived from an EMBL/GenBank/DDBJ whole genome shotgun (WGS) entry which is preliminary data.</text>
</comment>
<proteinExistence type="predicted"/>
<accession>A0A5J4TM52</accession>
<gene>
    <name evidence="1" type="ORF">EZS28_045584</name>
</gene>
<protein>
    <submittedName>
        <fullName evidence="1">Uncharacterized protein</fullName>
    </submittedName>
</protein>
<evidence type="ECO:0000313" key="2">
    <source>
        <dbReference type="Proteomes" id="UP000324800"/>
    </source>
</evidence>
<organism evidence="1 2">
    <name type="scientific">Streblomastix strix</name>
    <dbReference type="NCBI Taxonomy" id="222440"/>
    <lineage>
        <taxon>Eukaryota</taxon>
        <taxon>Metamonada</taxon>
        <taxon>Preaxostyla</taxon>
        <taxon>Oxymonadida</taxon>
        <taxon>Streblomastigidae</taxon>
        <taxon>Streblomastix</taxon>
    </lineage>
</organism>